<evidence type="ECO:0000256" key="1">
    <source>
        <dbReference type="ARBA" id="ARBA00022598"/>
    </source>
</evidence>
<sequence>MLRLHDPRSGRLEGLPRTEVLSVHIADDADLRGLVVADLFRRVAERAGRRVQVAGTHEDASDYGVPPLLPPPSRPDIHIVPEAREAESLTLVVPPAASGSVPEDDPLAVRLAFLSAHYREPLVPDAEAASARLHAWRTDVATWANAPGRPLHRPSVTEAEKALADDLNTPVALAVLDRVASDASLAPGAKLETFIHLDLLLGLNVVADIGRTT</sequence>
<evidence type="ECO:0000256" key="4">
    <source>
        <dbReference type="SAM" id="MobiDB-lite"/>
    </source>
</evidence>
<dbReference type="Proteomes" id="UP001595872">
    <property type="component" value="Unassembled WGS sequence"/>
</dbReference>
<reference evidence="6" key="1">
    <citation type="journal article" date="2019" name="Int. J. Syst. Evol. Microbiol.">
        <title>The Global Catalogue of Microorganisms (GCM) 10K type strain sequencing project: providing services to taxonomists for standard genome sequencing and annotation.</title>
        <authorList>
            <consortium name="The Broad Institute Genomics Platform"/>
            <consortium name="The Broad Institute Genome Sequencing Center for Infectious Disease"/>
            <person name="Wu L."/>
            <person name="Ma J."/>
        </authorList>
    </citation>
    <scope>NUCLEOTIDE SEQUENCE [LARGE SCALE GENOMIC DNA]</scope>
    <source>
        <strain evidence="6">KLKA75</strain>
    </source>
</reference>
<comment type="caution">
    <text evidence="5">The sequence shown here is derived from an EMBL/GenBank/DDBJ whole genome shotgun (WGS) entry which is preliminary data.</text>
</comment>
<evidence type="ECO:0000313" key="6">
    <source>
        <dbReference type="Proteomes" id="UP001595872"/>
    </source>
</evidence>
<dbReference type="EMBL" id="JBHSIT010000001">
    <property type="protein sequence ID" value="MFC4905694.1"/>
    <property type="molecule type" value="Genomic_DNA"/>
</dbReference>
<evidence type="ECO:0000256" key="3">
    <source>
        <dbReference type="ARBA" id="ARBA00022840"/>
    </source>
</evidence>
<evidence type="ECO:0000256" key="2">
    <source>
        <dbReference type="ARBA" id="ARBA00022741"/>
    </source>
</evidence>
<proteinExistence type="predicted"/>
<keyword evidence="3" id="KW-0067">ATP-binding</keyword>
<keyword evidence="6" id="KW-1185">Reference proteome</keyword>
<feature type="region of interest" description="Disordered" evidence="4">
    <location>
        <begin position="53"/>
        <end position="74"/>
    </location>
</feature>
<gene>
    <name evidence="5" type="ORF">ACFPCY_00045</name>
</gene>
<name>A0ABV9TNX5_9ACTN</name>
<keyword evidence="1" id="KW-0436">Ligase</keyword>
<dbReference type="SUPFAM" id="SSF47323">
    <property type="entry name" value="Anticodon-binding domain of a subclass of class I aminoacyl-tRNA synthetases"/>
    <property type="match status" value="1"/>
</dbReference>
<dbReference type="Gene3D" id="1.20.120.640">
    <property type="entry name" value="Anticodon-binding domain of a subclass of class I aminoacyl-tRNA synthetases"/>
    <property type="match status" value="1"/>
</dbReference>
<organism evidence="5 6">
    <name type="scientific">Actinomadura gamaensis</name>
    <dbReference type="NCBI Taxonomy" id="1763541"/>
    <lineage>
        <taxon>Bacteria</taxon>
        <taxon>Bacillati</taxon>
        <taxon>Actinomycetota</taxon>
        <taxon>Actinomycetes</taxon>
        <taxon>Streptosporangiales</taxon>
        <taxon>Thermomonosporaceae</taxon>
        <taxon>Actinomadura</taxon>
    </lineage>
</organism>
<dbReference type="RefSeq" id="WP_378251438.1">
    <property type="nucleotide sequence ID" value="NZ_JBHSIT010000001.1"/>
</dbReference>
<keyword evidence="2" id="KW-0547">Nucleotide-binding</keyword>
<protein>
    <submittedName>
        <fullName evidence="5">Uncharacterized protein</fullName>
    </submittedName>
</protein>
<evidence type="ECO:0000313" key="5">
    <source>
        <dbReference type="EMBL" id="MFC4905694.1"/>
    </source>
</evidence>
<accession>A0ABV9TNX5</accession>
<dbReference type="InterPro" id="IPR009080">
    <property type="entry name" value="tRNAsynth_Ia_anticodon-bd"/>
</dbReference>